<evidence type="ECO:0000313" key="2">
    <source>
        <dbReference type="EMBL" id="MXQ86485.1"/>
    </source>
</evidence>
<evidence type="ECO:0000313" key="3">
    <source>
        <dbReference type="Proteomes" id="UP000322234"/>
    </source>
</evidence>
<protein>
    <submittedName>
        <fullName evidence="2">Uncharacterized protein</fullName>
    </submittedName>
</protein>
<sequence length="68" mass="7149">MPVAALRCKAEAAPGPQAKVEGERVRSPTPSGCGGDDGRPRGRELRAVLVSHAARAREAEGRGCWRLA</sequence>
<gene>
    <name evidence="2" type="ORF">E5288_WYG003059</name>
</gene>
<keyword evidence="3" id="KW-1185">Reference proteome</keyword>
<evidence type="ECO:0000256" key="1">
    <source>
        <dbReference type="SAM" id="MobiDB-lite"/>
    </source>
</evidence>
<reference evidence="2" key="1">
    <citation type="submission" date="2019-10" db="EMBL/GenBank/DDBJ databases">
        <title>The sequence and de novo assembly of the wild yak genome.</title>
        <authorList>
            <person name="Liu Y."/>
        </authorList>
    </citation>
    <scope>NUCLEOTIDE SEQUENCE [LARGE SCALE GENOMIC DNA]</scope>
    <source>
        <strain evidence="2">WY2019</strain>
    </source>
</reference>
<dbReference type="AlphaFoldDB" id="A0A6B0R9I3"/>
<accession>A0A6B0R9I3</accession>
<comment type="caution">
    <text evidence="2">The sequence shown here is derived from an EMBL/GenBank/DDBJ whole genome shotgun (WGS) entry which is preliminary data.</text>
</comment>
<organism evidence="2 3">
    <name type="scientific">Bos mutus</name>
    <name type="common">wild yak</name>
    <dbReference type="NCBI Taxonomy" id="72004"/>
    <lineage>
        <taxon>Eukaryota</taxon>
        <taxon>Metazoa</taxon>
        <taxon>Chordata</taxon>
        <taxon>Craniata</taxon>
        <taxon>Vertebrata</taxon>
        <taxon>Euteleostomi</taxon>
        <taxon>Mammalia</taxon>
        <taxon>Eutheria</taxon>
        <taxon>Laurasiatheria</taxon>
        <taxon>Artiodactyla</taxon>
        <taxon>Ruminantia</taxon>
        <taxon>Pecora</taxon>
        <taxon>Bovidae</taxon>
        <taxon>Bovinae</taxon>
        <taxon>Bos</taxon>
    </lineage>
</organism>
<dbReference type="Proteomes" id="UP000322234">
    <property type="component" value="Unassembled WGS sequence"/>
</dbReference>
<feature type="region of interest" description="Disordered" evidence="1">
    <location>
        <begin position="1"/>
        <end position="41"/>
    </location>
</feature>
<proteinExistence type="predicted"/>
<dbReference type="EMBL" id="VBQZ03000032">
    <property type="protein sequence ID" value="MXQ86485.1"/>
    <property type="molecule type" value="Genomic_DNA"/>
</dbReference>
<name>A0A6B0R9I3_9CETA</name>